<dbReference type="GO" id="GO:0005634">
    <property type="term" value="C:nucleus"/>
    <property type="evidence" value="ECO:0007669"/>
    <property type="project" value="UniProtKB-SubCell"/>
</dbReference>
<feature type="region of interest" description="Disordered" evidence="9">
    <location>
        <begin position="73"/>
        <end position="193"/>
    </location>
</feature>
<dbReference type="OrthoDB" id="5345625at2759"/>
<keyword evidence="11" id="KW-1185">Reference proteome</keyword>
<feature type="compositionally biased region" description="Low complexity" evidence="9">
    <location>
        <begin position="158"/>
        <end position="173"/>
    </location>
</feature>
<feature type="region of interest" description="Disordered" evidence="9">
    <location>
        <begin position="344"/>
        <end position="377"/>
    </location>
</feature>
<evidence type="ECO:0000313" key="11">
    <source>
        <dbReference type="Proteomes" id="UP000799324"/>
    </source>
</evidence>
<evidence type="ECO:0000256" key="9">
    <source>
        <dbReference type="SAM" id="MobiDB-lite"/>
    </source>
</evidence>
<dbReference type="Pfam" id="PF08528">
    <property type="entry name" value="Whi5"/>
    <property type="match status" value="1"/>
</dbReference>
<accession>A0A6A6T8A3</accession>
<comment type="similarity">
    <text evidence="3">Belongs to the WHI5/NRM1 family.</text>
</comment>
<dbReference type="InterPro" id="IPR013734">
    <property type="entry name" value="TF_Nrm1/Whi5"/>
</dbReference>
<keyword evidence="6" id="KW-0805">Transcription regulation</keyword>
<name>A0A6A6T8A3_9PLEO</name>
<evidence type="ECO:0000256" key="3">
    <source>
        <dbReference type="ARBA" id="ARBA00006922"/>
    </source>
</evidence>
<feature type="region of interest" description="Disordered" evidence="9">
    <location>
        <begin position="1"/>
        <end position="38"/>
    </location>
</feature>
<evidence type="ECO:0000256" key="6">
    <source>
        <dbReference type="ARBA" id="ARBA00023015"/>
    </source>
</evidence>
<feature type="compositionally biased region" description="Polar residues" evidence="9">
    <location>
        <begin position="7"/>
        <end position="21"/>
    </location>
</feature>
<protein>
    <submittedName>
        <fullName evidence="10">Uncharacterized protein</fullName>
    </submittedName>
</protein>
<feature type="compositionally biased region" description="Basic and acidic residues" evidence="9">
    <location>
        <begin position="366"/>
        <end position="376"/>
    </location>
</feature>
<proteinExistence type="inferred from homology"/>
<dbReference type="AlphaFoldDB" id="A0A6A6T8A3"/>
<evidence type="ECO:0000256" key="4">
    <source>
        <dbReference type="ARBA" id="ARBA00022490"/>
    </source>
</evidence>
<evidence type="ECO:0000256" key="2">
    <source>
        <dbReference type="ARBA" id="ARBA00004496"/>
    </source>
</evidence>
<organism evidence="10 11">
    <name type="scientific">Lophiostoma macrostomum CBS 122681</name>
    <dbReference type="NCBI Taxonomy" id="1314788"/>
    <lineage>
        <taxon>Eukaryota</taxon>
        <taxon>Fungi</taxon>
        <taxon>Dikarya</taxon>
        <taxon>Ascomycota</taxon>
        <taxon>Pezizomycotina</taxon>
        <taxon>Dothideomycetes</taxon>
        <taxon>Pleosporomycetidae</taxon>
        <taxon>Pleosporales</taxon>
        <taxon>Lophiostomataceae</taxon>
        <taxon>Lophiostoma</taxon>
    </lineage>
</organism>
<comment type="subcellular location">
    <subcellularLocation>
        <location evidence="2">Cytoplasm</location>
    </subcellularLocation>
    <subcellularLocation>
        <location evidence="1">Nucleus</location>
    </subcellularLocation>
</comment>
<keyword evidence="8" id="KW-0539">Nucleus</keyword>
<evidence type="ECO:0000313" key="10">
    <source>
        <dbReference type="EMBL" id="KAF2656179.1"/>
    </source>
</evidence>
<keyword evidence="5" id="KW-0678">Repressor</keyword>
<evidence type="ECO:0000256" key="1">
    <source>
        <dbReference type="ARBA" id="ARBA00004123"/>
    </source>
</evidence>
<sequence>MSAATPHATSMSAHKGLSNSPRRVLGDLAPRSLNTPSKQNQALEALRAQSPLKQVQTLSPHVLVDKENMAHAVAPKAGRKRSINEVDGAENVDRGSSMFTRRDDGGLWRTGAPLQAATLQKLAEQGAAELKSDDEDDGGSTVPNTPTPEPEELEPEVVDNSQASNQSFSNFLNYDACDSQPTEPPPPAVDPPKSTRAELLRLRLGLATYKVKTNQVDKSGSDIISHWETTYSSSTTDLNASTSSAATLTSSSTSAANKQTIPSITLSPVRREPVLHVTARLDPGQPIPKLVGGPQLLPTAFSSRMIHDYNLPSSPPDQLPKCVSPEEVYSPTHREYTTPVARRLRDGNEEGGEEVEELTVSSRMQKQREKRFERGDVTSSVVKGNAAKGLLELMSGRR</sequence>
<dbReference type="GO" id="GO:0005737">
    <property type="term" value="C:cytoplasm"/>
    <property type="evidence" value="ECO:0007669"/>
    <property type="project" value="UniProtKB-SubCell"/>
</dbReference>
<evidence type="ECO:0000256" key="8">
    <source>
        <dbReference type="ARBA" id="ARBA00023242"/>
    </source>
</evidence>
<dbReference type="Proteomes" id="UP000799324">
    <property type="component" value="Unassembled WGS sequence"/>
</dbReference>
<evidence type="ECO:0000256" key="7">
    <source>
        <dbReference type="ARBA" id="ARBA00023163"/>
    </source>
</evidence>
<keyword evidence="7" id="KW-0804">Transcription</keyword>
<reference evidence="10" key="1">
    <citation type="journal article" date="2020" name="Stud. Mycol.">
        <title>101 Dothideomycetes genomes: a test case for predicting lifestyles and emergence of pathogens.</title>
        <authorList>
            <person name="Haridas S."/>
            <person name="Albert R."/>
            <person name="Binder M."/>
            <person name="Bloem J."/>
            <person name="Labutti K."/>
            <person name="Salamov A."/>
            <person name="Andreopoulos B."/>
            <person name="Baker S."/>
            <person name="Barry K."/>
            <person name="Bills G."/>
            <person name="Bluhm B."/>
            <person name="Cannon C."/>
            <person name="Castanera R."/>
            <person name="Culley D."/>
            <person name="Daum C."/>
            <person name="Ezra D."/>
            <person name="Gonzalez J."/>
            <person name="Henrissat B."/>
            <person name="Kuo A."/>
            <person name="Liang C."/>
            <person name="Lipzen A."/>
            <person name="Lutzoni F."/>
            <person name="Magnuson J."/>
            <person name="Mondo S."/>
            <person name="Nolan M."/>
            <person name="Ohm R."/>
            <person name="Pangilinan J."/>
            <person name="Park H.-J."/>
            <person name="Ramirez L."/>
            <person name="Alfaro M."/>
            <person name="Sun H."/>
            <person name="Tritt A."/>
            <person name="Yoshinaga Y."/>
            <person name="Zwiers L.-H."/>
            <person name="Turgeon B."/>
            <person name="Goodwin S."/>
            <person name="Spatafora J."/>
            <person name="Crous P."/>
            <person name="Grigoriev I."/>
        </authorList>
    </citation>
    <scope>NUCLEOTIDE SEQUENCE</scope>
    <source>
        <strain evidence="10">CBS 122681</strain>
    </source>
</reference>
<keyword evidence="4" id="KW-0963">Cytoplasm</keyword>
<evidence type="ECO:0000256" key="5">
    <source>
        <dbReference type="ARBA" id="ARBA00022491"/>
    </source>
</evidence>
<gene>
    <name evidence="10" type="ORF">K491DRAFT_778158</name>
</gene>
<dbReference type="EMBL" id="MU004339">
    <property type="protein sequence ID" value="KAF2656179.1"/>
    <property type="molecule type" value="Genomic_DNA"/>
</dbReference>